<evidence type="ECO:0000256" key="2">
    <source>
        <dbReference type="ARBA" id="ARBA00022827"/>
    </source>
</evidence>
<dbReference type="EMBL" id="CP002568">
    <property type="protein sequence ID" value="ADZ69205.1"/>
    <property type="molecule type" value="Genomic_DNA"/>
</dbReference>
<dbReference type="InterPro" id="IPR016169">
    <property type="entry name" value="FAD-bd_PCMH_sub2"/>
</dbReference>
<dbReference type="PANTHER" id="PTHR11748">
    <property type="entry name" value="D-LACTATE DEHYDROGENASE"/>
    <property type="match status" value="1"/>
</dbReference>
<dbReference type="KEGG" id="pgv:SL003B_0775"/>
<dbReference type="PROSITE" id="PS51387">
    <property type="entry name" value="FAD_PCMH"/>
    <property type="match status" value="1"/>
</dbReference>
<dbReference type="PATRIC" id="fig|991905.3.peg.786"/>
<dbReference type="InterPro" id="IPR036318">
    <property type="entry name" value="FAD-bd_PCMH-like_sf"/>
</dbReference>
<dbReference type="Gene3D" id="3.30.465.10">
    <property type="match status" value="1"/>
</dbReference>
<dbReference type="HOGENOM" id="CLU_606425_0_0_5"/>
<accession>F2IVU8</accession>
<evidence type="ECO:0000259" key="3">
    <source>
        <dbReference type="PROSITE" id="PS51387"/>
    </source>
</evidence>
<dbReference type="Pfam" id="PF01565">
    <property type="entry name" value="FAD_binding_4"/>
    <property type="match status" value="1"/>
</dbReference>
<evidence type="ECO:0000313" key="4">
    <source>
        <dbReference type="EMBL" id="ADZ69205.1"/>
    </source>
</evidence>
<feature type="domain" description="FAD-binding PCMH-type" evidence="3">
    <location>
        <begin position="42"/>
        <end position="214"/>
    </location>
</feature>
<dbReference type="SUPFAM" id="SSF56176">
    <property type="entry name" value="FAD-binding/transporter-associated domain-like"/>
    <property type="match status" value="1"/>
</dbReference>
<evidence type="ECO:0000313" key="5">
    <source>
        <dbReference type="Proteomes" id="UP000008130"/>
    </source>
</evidence>
<gene>
    <name evidence="4" type="ordered locus">SL003B_0775</name>
</gene>
<dbReference type="AlphaFoldDB" id="F2IVU8"/>
<dbReference type="eggNOG" id="COG0277">
    <property type="taxonomic scope" value="Bacteria"/>
</dbReference>
<name>F2IVU8_POLGS</name>
<evidence type="ECO:0000256" key="1">
    <source>
        <dbReference type="ARBA" id="ARBA00022630"/>
    </source>
</evidence>
<dbReference type="GO" id="GO:1903457">
    <property type="term" value="P:lactate catabolic process"/>
    <property type="evidence" value="ECO:0007669"/>
    <property type="project" value="TreeGrafter"/>
</dbReference>
<keyword evidence="2" id="KW-0274">FAD</keyword>
<dbReference type="GO" id="GO:0008720">
    <property type="term" value="F:D-lactate dehydrogenase (NAD+) activity"/>
    <property type="evidence" value="ECO:0007669"/>
    <property type="project" value="TreeGrafter"/>
</dbReference>
<keyword evidence="1" id="KW-0285">Flavoprotein</keyword>
<protein>
    <submittedName>
        <fullName evidence="4">FAD linked oxidase domain protein</fullName>
    </submittedName>
</protein>
<dbReference type="Proteomes" id="UP000008130">
    <property type="component" value="Chromosome"/>
</dbReference>
<keyword evidence="5" id="KW-1185">Reference proteome</keyword>
<dbReference type="GO" id="GO:0071949">
    <property type="term" value="F:FAD binding"/>
    <property type="evidence" value="ECO:0007669"/>
    <property type="project" value="InterPro"/>
</dbReference>
<dbReference type="RefSeq" id="WP_013651525.1">
    <property type="nucleotide sequence ID" value="NC_015259.1"/>
</dbReference>
<proteinExistence type="predicted"/>
<sequence length="449" mass="48011">MPPLDEFRKQIGDVPAHDDAATLKLKSLDFYWFSPILKRQLADCRGDIAVRPRNRDEVLAVAAAAARTRLPLTVRGGGTGNYGQAIPLSGGVVLDMGALDGVVSVSPGVGTFEAGATMLEIDKALAPQGWELRFHPSTRKQATIGGFVAGGAAGAGSCTWGQIADPGAVLAVEVATVEENPRVLRLEGPDVLKVLHAYGINGILLSVTVPLAPRHPWAERILAFPDLARAARFGQALTEAEGIAKKLVSVFDPRIPPKLGRLSAYVPEGRAAAIVMVSEPQAGALIDMAARFGGEVTFARSAEEADRVAFEGLGSPGPLYEYTWNHTTLHALKREPDITYLQVRFPPDGMLELVDTVAATFGDELLLHLEFQRRFGRVVCSALPLVRYTSDARLDEVIATLDAMGAAVSNPHTFVLDNAGWKRVDAPQPEFKRVADPHGLMNPGKLAGT</sequence>
<dbReference type="InterPro" id="IPR006094">
    <property type="entry name" value="Oxid_FAD_bind_N"/>
</dbReference>
<dbReference type="OrthoDB" id="9811261at2"/>
<dbReference type="InterPro" id="IPR016164">
    <property type="entry name" value="FAD-linked_Oxase-like_C"/>
</dbReference>
<organism evidence="4 5">
    <name type="scientific">Polymorphum gilvum (strain LMG 25793 / CGMCC 1.9160 / SL003B-26A1)</name>
    <dbReference type="NCBI Taxonomy" id="991905"/>
    <lineage>
        <taxon>Bacteria</taxon>
        <taxon>Pseudomonadati</taxon>
        <taxon>Pseudomonadota</taxon>
        <taxon>Alphaproteobacteria</taxon>
        <taxon>Rhodobacterales</taxon>
        <taxon>Paracoccaceae</taxon>
        <taxon>Polymorphum</taxon>
    </lineage>
</organism>
<dbReference type="SUPFAM" id="SSF55103">
    <property type="entry name" value="FAD-linked oxidases, C-terminal domain"/>
    <property type="match status" value="1"/>
</dbReference>
<dbReference type="InterPro" id="IPR016166">
    <property type="entry name" value="FAD-bd_PCMH"/>
</dbReference>
<dbReference type="GO" id="GO:0004458">
    <property type="term" value="F:D-lactate dehydrogenase (cytochrome) activity"/>
    <property type="evidence" value="ECO:0007669"/>
    <property type="project" value="TreeGrafter"/>
</dbReference>
<dbReference type="STRING" id="991905.SL003B_0775"/>
<reference evidence="4 5" key="1">
    <citation type="journal article" date="2011" name="J. Bacteriol.">
        <title>Complete genome sequence of Polymorphum gilvum SL003B-26A1T, a crude oil-degrading bacterium from oil-polluted saline soil.</title>
        <authorList>
            <person name="Li S.G."/>
            <person name="Tang Y.Q."/>
            <person name="Nie Y."/>
            <person name="Cai M."/>
            <person name="Wu X.L."/>
        </authorList>
    </citation>
    <scope>NUCLEOTIDE SEQUENCE [LARGE SCALE GENOMIC DNA]</scope>
    <source>
        <strain evidence="5">LMG 25793 / CGMCC 1.9160 / SL003B-26A1</strain>
    </source>
</reference>
<dbReference type="PANTHER" id="PTHR11748:SF119">
    <property type="entry name" value="D-2-HYDROXYGLUTARATE DEHYDROGENASE"/>
    <property type="match status" value="1"/>
</dbReference>